<feature type="chain" id="PRO_5015550802" evidence="4">
    <location>
        <begin position="22"/>
        <end position="384"/>
    </location>
</feature>
<evidence type="ECO:0000256" key="3">
    <source>
        <dbReference type="SAM" id="Coils"/>
    </source>
</evidence>
<organism evidence="9 10">
    <name type="scientific">Alsobacter soli</name>
    <dbReference type="NCBI Taxonomy" id="2109933"/>
    <lineage>
        <taxon>Bacteria</taxon>
        <taxon>Pseudomonadati</taxon>
        <taxon>Pseudomonadota</taxon>
        <taxon>Alphaproteobacteria</taxon>
        <taxon>Hyphomicrobiales</taxon>
        <taxon>Alsobacteraceae</taxon>
        <taxon>Alsobacter</taxon>
    </lineage>
</organism>
<dbReference type="OrthoDB" id="9816569at2"/>
<dbReference type="SUPFAM" id="SSF111369">
    <property type="entry name" value="HlyD-like secretion proteins"/>
    <property type="match status" value="1"/>
</dbReference>
<name>A0A2T1HQG7_9HYPH</name>
<reference evidence="10" key="1">
    <citation type="submission" date="2018-03" db="EMBL/GenBank/DDBJ databases">
        <authorList>
            <person name="Sun L."/>
            <person name="Liu H."/>
            <person name="Chen W."/>
            <person name="Huang K."/>
            <person name="Liu W."/>
            <person name="Gao X."/>
        </authorList>
    </citation>
    <scope>NUCLEOTIDE SEQUENCE [LARGE SCALE GENOMIC DNA]</scope>
    <source>
        <strain evidence="10">SH9</strain>
    </source>
</reference>
<dbReference type="Pfam" id="PF25876">
    <property type="entry name" value="HH_MFP_RND"/>
    <property type="match status" value="1"/>
</dbReference>
<accession>A0A2T1HQG7</accession>
<dbReference type="NCBIfam" id="TIGR01730">
    <property type="entry name" value="RND_mfp"/>
    <property type="match status" value="1"/>
</dbReference>
<dbReference type="GO" id="GO:0015721">
    <property type="term" value="P:bile acid and bile salt transport"/>
    <property type="evidence" value="ECO:0007669"/>
    <property type="project" value="TreeGrafter"/>
</dbReference>
<dbReference type="InterPro" id="IPR058624">
    <property type="entry name" value="MdtA-like_HH"/>
</dbReference>
<dbReference type="GO" id="GO:0022857">
    <property type="term" value="F:transmembrane transporter activity"/>
    <property type="evidence" value="ECO:0007669"/>
    <property type="project" value="InterPro"/>
</dbReference>
<dbReference type="AlphaFoldDB" id="A0A2T1HQG7"/>
<keyword evidence="10" id="KW-1185">Reference proteome</keyword>
<dbReference type="Proteomes" id="UP000239772">
    <property type="component" value="Unassembled WGS sequence"/>
</dbReference>
<feature type="domain" description="Multidrug resistance protein MdtA-like alpha-helical hairpin" evidence="5">
    <location>
        <begin position="99"/>
        <end position="167"/>
    </location>
</feature>
<dbReference type="GO" id="GO:0046677">
    <property type="term" value="P:response to antibiotic"/>
    <property type="evidence" value="ECO:0007669"/>
    <property type="project" value="TreeGrafter"/>
</dbReference>
<comment type="similarity">
    <text evidence="2">Belongs to the membrane fusion protein (MFP) (TC 8.A.1) family.</text>
</comment>
<dbReference type="PANTHER" id="PTHR30158:SF3">
    <property type="entry name" value="MULTIDRUG EFFLUX PUMP SUBUNIT ACRA-RELATED"/>
    <property type="match status" value="1"/>
</dbReference>
<evidence type="ECO:0000256" key="4">
    <source>
        <dbReference type="SAM" id="SignalP"/>
    </source>
</evidence>
<dbReference type="EMBL" id="PVZS01000021">
    <property type="protein sequence ID" value="PSC03769.1"/>
    <property type="molecule type" value="Genomic_DNA"/>
</dbReference>
<feature type="signal peptide" evidence="4">
    <location>
        <begin position="1"/>
        <end position="21"/>
    </location>
</feature>
<feature type="domain" description="Multidrug resistance protein MdtA-like barrel-sandwich hybrid" evidence="6">
    <location>
        <begin position="58"/>
        <end position="189"/>
    </location>
</feature>
<dbReference type="GO" id="GO:0030313">
    <property type="term" value="C:cell envelope"/>
    <property type="evidence" value="ECO:0007669"/>
    <property type="project" value="UniProtKB-SubCell"/>
</dbReference>
<dbReference type="InterPro" id="IPR058626">
    <property type="entry name" value="MdtA-like_b-barrel"/>
</dbReference>
<evidence type="ECO:0000259" key="5">
    <source>
        <dbReference type="Pfam" id="PF25876"/>
    </source>
</evidence>
<evidence type="ECO:0000313" key="10">
    <source>
        <dbReference type="Proteomes" id="UP000239772"/>
    </source>
</evidence>
<dbReference type="PANTHER" id="PTHR30158">
    <property type="entry name" value="ACRA/E-RELATED COMPONENT OF DRUG EFFLUX TRANSPORTER"/>
    <property type="match status" value="1"/>
</dbReference>
<protein>
    <submittedName>
        <fullName evidence="9">Efflux transporter periplasmic adaptor subunit</fullName>
    </submittedName>
</protein>
<dbReference type="Gene3D" id="1.10.287.470">
    <property type="entry name" value="Helix hairpin bin"/>
    <property type="match status" value="1"/>
</dbReference>
<dbReference type="GO" id="GO:0005886">
    <property type="term" value="C:plasma membrane"/>
    <property type="evidence" value="ECO:0007669"/>
    <property type="project" value="TreeGrafter"/>
</dbReference>
<dbReference type="Gene3D" id="2.40.30.170">
    <property type="match status" value="1"/>
</dbReference>
<dbReference type="Pfam" id="PF25917">
    <property type="entry name" value="BSH_RND"/>
    <property type="match status" value="1"/>
</dbReference>
<evidence type="ECO:0000256" key="2">
    <source>
        <dbReference type="ARBA" id="ARBA00009477"/>
    </source>
</evidence>
<comment type="subcellular location">
    <subcellularLocation>
        <location evidence="1">Cell envelope</location>
    </subcellularLocation>
</comment>
<comment type="caution">
    <text evidence="9">The sequence shown here is derived from an EMBL/GenBank/DDBJ whole genome shotgun (WGS) entry which is preliminary data.</text>
</comment>
<dbReference type="Pfam" id="PF25944">
    <property type="entry name" value="Beta-barrel_RND"/>
    <property type="match status" value="1"/>
</dbReference>
<feature type="domain" description="Multidrug resistance protein MdtA-like beta-barrel" evidence="7">
    <location>
        <begin position="203"/>
        <end position="289"/>
    </location>
</feature>
<keyword evidence="3" id="KW-0175">Coiled coil</keyword>
<evidence type="ECO:0000256" key="1">
    <source>
        <dbReference type="ARBA" id="ARBA00004196"/>
    </source>
</evidence>
<evidence type="ECO:0000313" key="9">
    <source>
        <dbReference type="EMBL" id="PSC03769.1"/>
    </source>
</evidence>
<dbReference type="Gene3D" id="2.40.420.20">
    <property type="match status" value="1"/>
</dbReference>
<keyword evidence="4" id="KW-0732">Signal</keyword>
<evidence type="ECO:0000259" key="6">
    <source>
        <dbReference type="Pfam" id="PF25917"/>
    </source>
</evidence>
<dbReference type="InterPro" id="IPR058627">
    <property type="entry name" value="MdtA-like_C"/>
</dbReference>
<dbReference type="Pfam" id="PF25967">
    <property type="entry name" value="RND-MFP_C"/>
    <property type="match status" value="1"/>
</dbReference>
<dbReference type="InterPro" id="IPR058625">
    <property type="entry name" value="MdtA-like_BSH"/>
</dbReference>
<proteinExistence type="inferred from homology"/>
<feature type="coiled-coil region" evidence="3">
    <location>
        <begin position="98"/>
        <end position="163"/>
    </location>
</feature>
<sequence>MTPTRFLLAAAGTAWAATAFAQAPGANAPPPSVTVETVRNEDVAPRTEFIGRLEAIEAVDIRARVQGFLRKVEFQEGQDVKAGAPLFRIEPDQYQAVVAQAQAQVESADATLRNAEINLQRRQELRERNAGSQADLDTAVANRDTAKAALEAAQAQLKTAQLNLGYTTISSPIAGRIGKANITVGNLVGPDSGALARVVQLDPIRVVFSVSERDVQDVQREMGDATSKEVRSSFVPTIRLANGQQYDKQGRIEFVGNEVDPATGTVPIRAVFDNPRATLLPGGTVFVSVRPAQPRVMPVVPVAAVQETRQGKQVLVVTGDNKVEERPITANTQVGQNWAVERGVKAGETIIVDGLQKVRPGAVVNPVRAQPAQGQGQGQARQTP</sequence>
<dbReference type="InterPro" id="IPR006143">
    <property type="entry name" value="RND_pump_MFP"/>
</dbReference>
<evidence type="ECO:0000259" key="8">
    <source>
        <dbReference type="Pfam" id="PF25967"/>
    </source>
</evidence>
<feature type="domain" description="Multidrug resistance protein MdtA-like C-terminal permuted SH3" evidence="8">
    <location>
        <begin position="299"/>
        <end position="357"/>
    </location>
</feature>
<dbReference type="Gene3D" id="2.40.50.100">
    <property type="match status" value="1"/>
</dbReference>
<evidence type="ECO:0000259" key="7">
    <source>
        <dbReference type="Pfam" id="PF25944"/>
    </source>
</evidence>
<gene>
    <name evidence="9" type="ORF">SLNSH_17505</name>
</gene>